<evidence type="ECO:0000313" key="3">
    <source>
        <dbReference type="Proteomes" id="UP000178023"/>
    </source>
</evidence>
<keyword evidence="1" id="KW-0812">Transmembrane</keyword>
<evidence type="ECO:0000256" key="1">
    <source>
        <dbReference type="SAM" id="Phobius"/>
    </source>
</evidence>
<evidence type="ECO:0000313" key="2">
    <source>
        <dbReference type="EMBL" id="OGN07868.1"/>
    </source>
</evidence>
<feature type="transmembrane region" description="Helical" evidence="1">
    <location>
        <begin position="29"/>
        <end position="50"/>
    </location>
</feature>
<dbReference type="InterPro" id="IPR020017">
    <property type="entry name" value="XapX_domain"/>
</dbReference>
<dbReference type="AlphaFoldDB" id="A0A1F8F5D5"/>
<organism evidence="2 3">
    <name type="scientific">Candidatus Yanofskybacteria bacterium RIFCSPHIGHO2_01_FULL_45_42</name>
    <dbReference type="NCBI Taxonomy" id="1802671"/>
    <lineage>
        <taxon>Bacteria</taxon>
        <taxon>Candidatus Yanofskyibacteriota</taxon>
    </lineage>
</organism>
<dbReference type="NCBIfam" id="TIGR03510">
    <property type="entry name" value="XapX"/>
    <property type="match status" value="1"/>
</dbReference>
<dbReference type="EMBL" id="MGJL01000017">
    <property type="protein sequence ID" value="OGN07868.1"/>
    <property type="molecule type" value="Genomic_DNA"/>
</dbReference>
<name>A0A1F8F5D5_9BACT</name>
<dbReference type="Proteomes" id="UP000178023">
    <property type="component" value="Unassembled WGS sequence"/>
</dbReference>
<protein>
    <submittedName>
        <fullName evidence="2">XapX domain-containing protein</fullName>
    </submittedName>
</protein>
<sequence>MILLIKALFTGLVVGLVFGLLKFPIPAPGALAGVLGVVGIYLGFLATKLFTR</sequence>
<gene>
    <name evidence="2" type="ORF">A2750_00245</name>
</gene>
<keyword evidence="1" id="KW-0472">Membrane</keyword>
<comment type="caution">
    <text evidence="2">The sequence shown here is derived from an EMBL/GenBank/DDBJ whole genome shotgun (WGS) entry which is preliminary data.</text>
</comment>
<reference evidence="2 3" key="1">
    <citation type="journal article" date="2016" name="Nat. Commun.">
        <title>Thousands of microbial genomes shed light on interconnected biogeochemical processes in an aquifer system.</title>
        <authorList>
            <person name="Anantharaman K."/>
            <person name="Brown C.T."/>
            <person name="Hug L.A."/>
            <person name="Sharon I."/>
            <person name="Castelle C.J."/>
            <person name="Probst A.J."/>
            <person name="Thomas B.C."/>
            <person name="Singh A."/>
            <person name="Wilkins M.J."/>
            <person name="Karaoz U."/>
            <person name="Brodie E.L."/>
            <person name="Williams K.H."/>
            <person name="Hubbard S.S."/>
            <person name="Banfield J.F."/>
        </authorList>
    </citation>
    <scope>NUCLEOTIDE SEQUENCE [LARGE SCALE GENOMIC DNA]</scope>
</reference>
<keyword evidence="1" id="KW-1133">Transmembrane helix</keyword>
<proteinExistence type="predicted"/>
<accession>A0A1F8F5D5</accession>